<dbReference type="Proteomes" id="UP001056120">
    <property type="component" value="Linkage Group LG26"/>
</dbReference>
<reference evidence="2" key="1">
    <citation type="journal article" date="2022" name="Mol. Ecol. Resour.">
        <title>The genomes of chicory, endive, great burdock and yacon provide insights into Asteraceae palaeo-polyploidization history and plant inulin production.</title>
        <authorList>
            <person name="Fan W."/>
            <person name="Wang S."/>
            <person name="Wang H."/>
            <person name="Wang A."/>
            <person name="Jiang F."/>
            <person name="Liu H."/>
            <person name="Zhao H."/>
            <person name="Xu D."/>
            <person name="Zhang Y."/>
        </authorList>
    </citation>
    <scope>NUCLEOTIDE SEQUENCE [LARGE SCALE GENOMIC DNA]</scope>
    <source>
        <strain evidence="2">cv. Yunnan</strain>
    </source>
</reference>
<protein>
    <submittedName>
        <fullName evidence="1">Uncharacterized protein</fullName>
    </submittedName>
</protein>
<proteinExistence type="predicted"/>
<name>A0ACB8Z9Y3_9ASTR</name>
<organism evidence="1 2">
    <name type="scientific">Smallanthus sonchifolius</name>
    <dbReference type="NCBI Taxonomy" id="185202"/>
    <lineage>
        <taxon>Eukaryota</taxon>
        <taxon>Viridiplantae</taxon>
        <taxon>Streptophyta</taxon>
        <taxon>Embryophyta</taxon>
        <taxon>Tracheophyta</taxon>
        <taxon>Spermatophyta</taxon>
        <taxon>Magnoliopsida</taxon>
        <taxon>eudicotyledons</taxon>
        <taxon>Gunneridae</taxon>
        <taxon>Pentapetalae</taxon>
        <taxon>asterids</taxon>
        <taxon>campanulids</taxon>
        <taxon>Asterales</taxon>
        <taxon>Asteraceae</taxon>
        <taxon>Asteroideae</taxon>
        <taxon>Heliantheae alliance</taxon>
        <taxon>Millerieae</taxon>
        <taxon>Smallanthus</taxon>
    </lineage>
</organism>
<gene>
    <name evidence="1" type="ORF">L1987_77055</name>
</gene>
<accession>A0ACB8Z9Y3</accession>
<comment type="caution">
    <text evidence="1">The sequence shown here is derived from an EMBL/GenBank/DDBJ whole genome shotgun (WGS) entry which is preliminary data.</text>
</comment>
<evidence type="ECO:0000313" key="2">
    <source>
        <dbReference type="Proteomes" id="UP001056120"/>
    </source>
</evidence>
<evidence type="ECO:0000313" key="1">
    <source>
        <dbReference type="EMBL" id="KAI3694095.1"/>
    </source>
</evidence>
<keyword evidence="2" id="KW-1185">Reference proteome</keyword>
<dbReference type="EMBL" id="CM042043">
    <property type="protein sequence ID" value="KAI3694095.1"/>
    <property type="molecule type" value="Genomic_DNA"/>
</dbReference>
<sequence>MFRDELRKPVTLLVRGLKVMGLDYGDLQTRSTSVKRHYLQREESGSWCSMHPYVGCLSSPLNQQILSRFLQRGLFGWIYKFFVGRIQCMISRWRSYCFVLFLLHEIQFSLGLLHGTCKFWQILKYILFFLHTVVITCY</sequence>
<reference evidence="1 2" key="2">
    <citation type="journal article" date="2022" name="Mol. Ecol. Resour.">
        <title>The genomes of chicory, endive, great burdock and yacon provide insights into Asteraceae paleo-polyploidization history and plant inulin production.</title>
        <authorList>
            <person name="Fan W."/>
            <person name="Wang S."/>
            <person name="Wang H."/>
            <person name="Wang A."/>
            <person name="Jiang F."/>
            <person name="Liu H."/>
            <person name="Zhao H."/>
            <person name="Xu D."/>
            <person name="Zhang Y."/>
        </authorList>
    </citation>
    <scope>NUCLEOTIDE SEQUENCE [LARGE SCALE GENOMIC DNA]</scope>
    <source>
        <strain evidence="2">cv. Yunnan</strain>
        <tissue evidence="1">Leaves</tissue>
    </source>
</reference>